<keyword evidence="1" id="KW-0812">Transmembrane</keyword>
<feature type="transmembrane region" description="Helical" evidence="1">
    <location>
        <begin position="18"/>
        <end position="36"/>
    </location>
</feature>
<keyword evidence="3" id="KW-1185">Reference proteome</keyword>
<keyword evidence="1" id="KW-1133">Transmembrane helix</keyword>
<feature type="transmembrane region" description="Helical" evidence="1">
    <location>
        <begin position="348"/>
        <end position="366"/>
    </location>
</feature>
<feature type="transmembrane region" description="Helical" evidence="1">
    <location>
        <begin position="279"/>
        <end position="300"/>
    </location>
</feature>
<gene>
    <name evidence="2" type="ORF">MCOO_21670</name>
</gene>
<dbReference type="PANTHER" id="PTHR40400:SF1">
    <property type="entry name" value="SLR1512 PROTEIN"/>
    <property type="match status" value="1"/>
</dbReference>
<proteinExistence type="predicted"/>
<dbReference type="EMBL" id="AP022569">
    <property type="protein sequence ID" value="BBX46152.1"/>
    <property type="molecule type" value="Genomic_DNA"/>
</dbReference>
<dbReference type="KEGG" id="mcoo:MCOO_21670"/>
<dbReference type="PANTHER" id="PTHR40400">
    <property type="entry name" value="SLR1512 PROTEIN"/>
    <property type="match status" value="1"/>
</dbReference>
<feature type="transmembrane region" description="Helical" evidence="1">
    <location>
        <begin position="312"/>
        <end position="336"/>
    </location>
</feature>
<feature type="transmembrane region" description="Helical" evidence="1">
    <location>
        <begin position="43"/>
        <end position="61"/>
    </location>
</feature>
<dbReference type="Proteomes" id="UP000465866">
    <property type="component" value="Chromosome"/>
</dbReference>
<keyword evidence="1" id="KW-0472">Membrane</keyword>
<feature type="transmembrane region" description="Helical" evidence="1">
    <location>
        <begin position="73"/>
        <end position="98"/>
    </location>
</feature>
<feature type="transmembrane region" description="Helical" evidence="1">
    <location>
        <begin position="140"/>
        <end position="161"/>
    </location>
</feature>
<sequence length="413" mass="45143">MGPKPMLHEFLNNFEHNLFKPLLLFFYFGFLLPLLKVDFEFPYVIYQGLTMYLLLAIGWHGGEELAAIKASSIAQIVGFMVVGFVLNFLIGVTAYFLLSRLTALRRVDKATVAGYYGSDSAGTFATCVGILVSVGMAFDAYMPVMLAVMEVPGCLVALYLVARLRHRGMDPAGNMPDESGYVATTPVKFAPGAAAQRPPGEQLDIEDRAGIAQRLDFSLDKREQRPEIDDVEAKPTFLSRELLREVFLNPGLLLLFGGIAIGFISGLQGHQVTHDDDTFFISAFQGALCLFLLEMGMTAARKLRDLKSAGRGFIFFGLLAPNLFAPLGIIVAHSYAYLTHTEFKPGTYVLFAVLCGAASYIAVPAMQRLAIPEASPTLPLAASLGLTFSYNVTIGIPLYIEIAHAVEQWFPVT</sequence>
<evidence type="ECO:0000313" key="3">
    <source>
        <dbReference type="Proteomes" id="UP000465866"/>
    </source>
</evidence>
<reference evidence="2 3" key="1">
    <citation type="journal article" date="2019" name="Emerg. Microbes Infect.">
        <title>Comprehensive subspecies identification of 175 nontuberculous mycobacteria species based on 7547 genomic profiles.</title>
        <authorList>
            <person name="Matsumoto Y."/>
            <person name="Kinjo T."/>
            <person name="Motooka D."/>
            <person name="Nabeya D."/>
            <person name="Jung N."/>
            <person name="Uechi K."/>
            <person name="Horii T."/>
            <person name="Iida T."/>
            <person name="Fujita J."/>
            <person name="Nakamura S."/>
        </authorList>
    </citation>
    <scope>NUCLEOTIDE SEQUENCE [LARGE SCALE GENOMIC DNA]</scope>
    <source>
        <strain evidence="2 3">JCM 12404</strain>
    </source>
</reference>
<accession>A0A7I7KXU9</accession>
<dbReference type="InterPro" id="IPR010293">
    <property type="entry name" value="Sbt_1"/>
</dbReference>
<evidence type="ECO:0000256" key="1">
    <source>
        <dbReference type="SAM" id="Phobius"/>
    </source>
</evidence>
<dbReference type="AlphaFoldDB" id="A0A7I7KXU9"/>
<name>A0A7I7KXU9_9MYCO</name>
<feature type="transmembrane region" description="Helical" evidence="1">
    <location>
        <begin position="110"/>
        <end position="134"/>
    </location>
</feature>
<evidence type="ECO:0000313" key="2">
    <source>
        <dbReference type="EMBL" id="BBX46152.1"/>
    </source>
</evidence>
<feature type="transmembrane region" description="Helical" evidence="1">
    <location>
        <begin position="246"/>
        <end position="267"/>
    </location>
</feature>
<feature type="transmembrane region" description="Helical" evidence="1">
    <location>
        <begin position="378"/>
        <end position="400"/>
    </location>
</feature>
<organism evidence="2 3">
    <name type="scientific">Mycobacterium cookii</name>
    <dbReference type="NCBI Taxonomy" id="1775"/>
    <lineage>
        <taxon>Bacteria</taxon>
        <taxon>Bacillati</taxon>
        <taxon>Actinomycetota</taxon>
        <taxon>Actinomycetes</taxon>
        <taxon>Mycobacteriales</taxon>
        <taxon>Mycobacteriaceae</taxon>
        <taxon>Mycobacterium</taxon>
    </lineage>
</organism>
<dbReference type="Pfam" id="PF05982">
    <property type="entry name" value="Sbt_1"/>
    <property type="match status" value="1"/>
</dbReference>
<protein>
    <submittedName>
        <fullName evidence="2">Sodium-dependent bicarbonate transport family permease</fullName>
    </submittedName>
</protein>